<dbReference type="AlphaFoldDB" id="A0A2H1VRY3"/>
<dbReference type="EMBL" id="ODYU01004098">
    <property type="protein sequence ID" value="SOQ43613.1"/>
    <property type="molecule type" value="Genomic_DNA"/>
</dbReference>
<evidence type="ECO:0000256" key="2">
    <source>
        <dbReference type="SAM" id="Phobius"/>
    </source>
</evidence>
<organism evidence="3">
    <name type="scientific">Spodoptera frugiperda</name>
    <name type="common">Fall armyworm</name>
    <dbReference type="NCBI Taxonomy" id="7108"/>
    <lineage>
        <taxon>Eukaryota</taxon>
        <taxon>Metazoa</taxon>
        <taxon>Ecdysozoa</taxon>
        <taxon>Arthropoda</taxon>
        <taxon>Hexapoda</taxon>
        <taxon>Insecta</taxon>
        <taxon>Pterygota</taxon>
        <taxon>Neoptera</taxon>
        <taxon>Endopterygota</taxon>
        <taxon>Lepidoptera</taxon>
        <taxon>Glossata</taxon>
        <taxon>Ditrysia</taxon>
        <taxon>Noctuoidea</taxon>
        <taxon>Noctuidae</taxon>
        <taxon>Amphipyrinae</taxon>
        <taxon>Spodoptera</taxon>
    </lineage>
</organism>
<feature type="region of interest" description="Disordered" evidence="1">
    <location>
        <begin position="60"/>
        <end position="80"/>
    </location>
</feature>
<name>A0A2H1VRY3_SPOFR</name>
<accession>A0A2H1VRY3</accession>
<feature type="transmembrane region" description="Helical" evidence="2">
    <location>
        <begin position="12"/>
        <end position="35"/>
    </location>
</feature>
<protein>
    <submittedName>
        <fullName evidence="3">SFRICE_004771</fullName>
    </submittedName>
</protein>
<evidence type="ECO:0000256" key="1">
    <source>
        <dbReference type="SAM" id="MobiDB-lite"/>
    </source>
</evidence>
<keyword evidence="2" id="KW-1133">Transmembrane helix</keyword>
<keyword evidence="2" id="KW-0812">Transmembrane</keyword>
<evidence type="ECO:0000313" key="3">
    <source>
        <dbReference type="EMBL" id="SOQ43613.1"/>
    </source>
</evidence>
<keyword evidence="2" id="KW-0472">Membrane</keyword>
<reference evidence="3" key="1">
    <citation type="submission" date="2016-07" db="EMBL/GenBank/DDBJ databases">
        <authorList>
            <person name="Bretaudeau A."/>
        </authorList>
    </citation>
    <scope>NUCLEOTIDE SEQUENCE</scope>
    <source>
        <strain evidence="3">Rice</strain>
        <tissue evidence="3">Whole body</tissue>
    </source>
</reference>
<gene>
    <name evidence="3" type="ORF">SFRICE_004771</name>
</gene>
<proteinExistence type="predicted"/>
<sequence length="80" mass="8957">MVTDTNIELKTGYLPCLFLSMSFRYLGSIASAIIIRDHKKCRLLCSKSIDISNDEYPKSEGKIPVENHPMSSPALGKLNR</sequence>